<dbReference type="InterPro" id="IPR032425">
    <property type="entry name" value="FERM_f0"/>
</dbReference>
<dbReference type="Gene3D" id="1.10.555.10">
    <property type="entry name" value="Rho GTPase activation protein"/>
    <property type="match status" value="1"/>
</dbReference>
<evidence type="ECO:0000256" key="1">
    <source>
        <dbReference type="ARBA" id="ARBA00022443"/>
    </source>
</evidence>
<dbReference type="SUPFAM" id="SSF50044">
    <property type="entry name" value="SH3-domain"/>
    <property type="match status" value="1"/>
</dbReference>
<feature type="coiled-coil region" evidence="4">
    <location>
        <begin position="464"/>
        <end position="526"/>
    </location>
</feature>
<dbReference type="InterPro" id="IPR050729">
    <property type="entry name" value="Rho-GAP"/>
</dbReference>
<dbReference type="SMART" id="SM00324">
    <property type="entry name" value="RhoGAP"/>
    <property type="match status" value="1"/>
</dbReference>
<dbReference type="InterPro" id="IPR036028">
    <property type="entry name" value="SH3-like_dom_sf"/>
</dbReference>
<proteinExistence type="predicted"/>
<keyword evidence="2" id="KW-0343">GTPase activation</keyword>
<dbReference type="PANTHER" id="PTHR23176">
    <property type="entry name" value="RHO/RAC/CDC GTPASE-ACTIVATING PROTEIN"/>
    <property type="match status" value="1"/>
</dbReference>
<dbReference type="PROSITE" id="PS50002">
    <property type="entry name" value="SH3"/>
    <property type="match status" value="1"/>
</dbReference>
<dbReference type="InterPro" id="IPR008936">
    <property type="entry name" value="Rho_GTPase_activation_prot"/>
</dbReference>
<dbReference type="CDD" id="cd00159">
    <property type="entry name" value="RhoGAP"/>
    <property type="match status" value="1"/>
</dbReference>
<dbReference type="Proteomes" id="UP001146793">
    <property type="component" value="Unassembled WGS sequence"/>
</dbReference>
<dbReference type="EMBL" id="JANTQA010000075">
    <property type="protein sequence ID" value="KAJ3423969.1"/>
    <property type="molecule type" value="Genomic_DNA"/>
</dbReference>
<feature type="domain" description="Rho-GAP" evidence="6">
    <location>
        <begin position="186"/>
        <end position="377"/>
    </location>
</feature>
<dbReference type="PANTHER" id="PTHR23176:SF129">
    <property type="entry name" value="RHO GTPASE ACTIVATING PROTEIN AT 16F, ISOFORM E-RELATED"/>
    <property type="match status" value="1"/>
</dbReference>
<evidence type="ECO:0000256" key="2">
    <source>
        <dbReference type="ARBA" id="ARBA00022468"/>
    </source>
</evidence>
<accession>A0AAV7Y8W9</accession>
<dbReference type="AlphaFoldDB" id="A0AAV7Y8W9"/>
<dbReference type="GO" id="GO:0005737">
    <property type="term" value="C:cytoplasm"/>
    <property type="evidence" value="ECO:0007669"/>
    <property type="project" value="TreeGrafter"/>
</dbReference>
<dbReference type="SUPFAM" id="SSF48350">
    <property type="entry name" value="GTPase activation domain, GAP"/>
    <property type="match status" value="1"/>
</dbReference>
<dbReference type="SMART" id="SM00326">
    <property type="entry name" value="SH3"/>
    <property type="match status" value="1"/>
</dbReference>
<protein>
    <submittedName>
        <fullName evidence="7">Rho/rac/cdc gtpase-activating protein</fullName>
    </submittedName>
</protein>
<feature type="domain" description="SH3" evidence="5">
    <location>
        <begin position="384"/>
        <end position="456"/>
    </location>
</feature>
<evidence type="ECO:0000256" key="3">
    <source>
        <dbReference type="PROSITE-ProRule" id="PRU00192"/>
    </source>
</evidence>
<sequence length="538" mass="62910">MAATLVLKVVFSFSEHTTLIKFTPNTTVRESVEAICVKNNKDQAESFGLYCPEKEGFWLDDERTLMSYEPWELTTIEFKKKEMRNISFIYRGDHFSVPMDETTPITQLFPIIAKGCKTPNYADHIITYNNTPLDLNQSFVKQGFTDLNQIEFIFKHEFFVKRVQQNTGSIKKHKKLEIPEFPIFEQPLINSLFRGSKPLKVPTIITKTIKFVEKCGLDAEGIYRISGNMKNITVLKDLFNQKDDVDLHQYISSPHDATGVFKLYLRNLPEPPLTFDLYEKFVQADKIRFVWEKAKKLKNLIQCLPTPYFDTMSLISRHMKLVSTHFEKNKMQMHNLAMLIGPNLLRSSDSGMSSVIKDTQHQYSICRFLFEEYEYFFDGKEKTFLPLFAIGVFDYDANEESEISVKKGQYYEVISQNLEEGQENQETQEASWWTVKNILTQEQGFVPSSYIEPKEQGFCPQINETQSTQKRSKVRKQLDNLKRQIESNMLDVERLSVKNDNLQNHISQIEDQLNKQKEIRQLLELSYKQKHTNETQEN</sequence>
<keyword evidence="4" id="KW-0175">Coiled coil</keyword>
<organism evidence="7 8">
    <name type="scientific">Anaeramoeba flamelloides</name>
    <dbReference type="NCBI Taxonomy" id="1746091"/>
    <lineage>
        <taxon>Eukaryota</taxon>
        <taxon>Metamonada</taxon>
        <taxon>Anaeramoebidae</taxon>
        <taxon>Anaeramoeba</taxon>
    </lineage>
</organism>
<dbReference type="InterPro" id="IPR001452">
    <property type="entry name" value="SH3_domain"/>
</dbReference>
<evidence type="ECO:0000259" key="5">
    <source>
        <dbReference type="PROSITE" id="PS50002"/>
    </source>
</evidence>
<dbReference type="Gene3D" id="2.30.30.40">
    <property type="entry name" value="SH3 Domains"/>
    <property type="match status" value="1"/>
</dbReference>
<reference evidence="7" key="1">
    <citation type="submission" date="2022-08" db="EMBL/GenBank/DDBJ databases">
        <title>Novel sulphate-reducing endosymbionts in the free-living metamonad Anaeramoeba.</title>
        <authorList>
            <person name="Jerlstrom-Hultqvist J."/>
            <person name="Cepicka I."/>
            <person name="Gallot-Lavallee L."/>
            <person name="Salas-Leiva D."/>
            <person name="Curtis B.A."/>
            <person name="Zahonova K."/>
            <person name="Pipaliya S."/>
            <person name="Dacks J."/>
            <person name="Roger A.J."/>
        </authorList>
    </citation>
    <scope>NUCLEOTIDE SEQUENCE</scope>
    <source>
        <strain evidence="7">Busselton2</strain>
    </source>
</reference>
<dbReference type="InterPro" id="IPR000198">
    <property type="entry name" value="RhoGAP_dom"/>
</dbReference>
<evidence type="ECO:0000313" key="7">
    <source>
        <dbReference type="EMBL" id="KAJ3423969.1"/>
    </source>
</evidence>
<dbReference type="Gene3D" id="3.10.20.90">
    <property type="entry name" value="Phosphatidylinositol 3-kinase Catalytic Subunit, Chain A, domain 1"/>
    <property type="match status" value="1"/>
</dbReference>
<keyword evidence="1 3" id="KW-0728">SH3 domain</keyword>
<evidence type="ECO:0000313" key="8">
    <source>
        <dbReference type="Proteomes" id="UP001146793"/>
    </source>
</evidence>
<gene>
    <name evidence="7" type="ORF">M0812_29600</name>
</gene>
<dbReference type="Pfam" id="PF00620">
    <property type="entry name" value="RhoGAP"/>
    <property type="match status" value="1"/>
</dbReference>
<comment type="caution">
    <text evidence="7">The sequence shown here is derived from an EMBL/GenBank/DDBJ whole genome shotgun (WGS) entry which is preliminary data.</text>
</comment>
<dbReference type="GO" id="GO:0007165">
    <property type="term" value="P:signal transduction"/>
    <property type="evidence" value="ECO:0007669"/>
    <property type="project" value="InterPro"/>
</dbReference>
<dbReference type="Pfam" id="PF00018">
    <property type="entry name" value="SH3_1"/>
    <property type="match status" value="1"/>
</dbReference>
<evidence type="ECO:0000256" key="4">
    <source>
        <dbReference type="SAM" id="Coils"/>
    </source>
</evidence>
<dbReference type="Pfam" id="PF16511">
    <property type="entry name" value="FERM_f0"/>
    <property type="match status" value="1"/>
</dbReference>
<name>A0AAV7Y8W9_9EUKA</name>
<evidence type="ECO:0000259" key="6">
    <source>
        <dbReference type="PROSITE" id="PS50238"/>
    </source>
</evidence>
<dbReference type="PROSITE" id="PS50238">
    <property type="entry name" value="RHOGAP"/>
    <property type="match status" value="1"/>
</dbReference>
<dbReference type="GO" id="GO:0005096">
    <property type="term" value="F:GTPase activator activity"/>
    <property type="evidence" value="ECO:0007669"/>
    <property type="project" value="UniProtKB-KW"/>
</dbReference>